<dbReference type="InterPro" id="IPR009057">
    <property type="entry name" value="Homeodomain-like_sf"/>
</dbReference>
<gene>
    <name evidence="7" type="ORF">SAMN04488000_11750</name>
</gene>
<evidence type="ECO:0000256" key="1">
    <source>
        <dbReference type="ARBA" id="ARBA00022491"/>
    </source>
</evidence>
<dbReference type="InterPro" id="IPR036271">
    <property type="entry name" value="Tet_transcr_reg_TetR-rel_C_sf"/>
</dbReference>
<name>A0A1H9V7A7_9PSEU</name>
<reference evidence="8" key="1">
    <citation type="submission" date="2016-10" db="EMBL/GenBank/DDBJ databases">
        <authorList>
            <person name="Varghese N."/>
            <person name="Submissions S."/>
        </authorList>
    </citation>
    <scope>NUCLEOTIDE SEQUENCE [LARGE SCALE GENOMIC DNA]</scope>
    <source>
        <strain evidence="8">DSM 44437</strain>
    </source>
</reference>
<dbReference type="Pfam" id="PF13977">
    <property type="entry name" value="TetR_C_6"/>
    <property type="match status" value="1"/>
</dbReference>
<keyword evidence="2" id="KW-0805">Transcription regulation</keyword>
<proteinExistence type="predicted"/>
<dbReference type="SUPFAM" id="SSF46689">
    <property type="entry name" value="Homeodomain-like"/>
    <property type="match status" value="1"/>
</dbReference>
<dbReference type="InterPro" id="IPR039538">
    <property type="entry name" value="BetI_C"/>
</dbReference>
<keyword evidence="1" id="KW-0678">Repressor</keyword>
<evidence type="ECO:0000259" key="6">
    <source>
        <dbReference type="PROSITE" id="PS50977"/>
    </source>
</evidence>
<feature type="domain" description="HTH tetR-type" evidence="6">
    <location>
        <begin position="32"/>
        <end position="92"/>
    </location>
</feature>
<evidence type="ECO:0000256" key="5">
    <source>
        <dbReference type="PROSITE-ProRule" id="PRU00335"/>
    </source>
</evidence>
<evidence type="ECO:0000313" key="7">
    <source>
        <dbReference type="EMBL" id="SES17127.1"/>
    </source>
</evidence>
<dbReference type="PANTHER" id="PTHR30055">
    <property type="entry name" value="HTH-TYPE TRANSCRIPTIONAL REGULATOR RUTR"/>
    <property type="match status" value="1"/>
</dbReference>
<evidence type="ECO:0000313" key="8">
    <source>
        <dbReference type="Proteomes" id="UP000199503"/>
    </source>
</evidence>
<keyword evidence="3 5" id="KW-0238">DNA-binding</keyword>
<dbReference type="STRING" id="65499.SAMN04488000_11750"/>
<dbReference type="GO" id="GO:0003700">
    <property type="term" value="F:DNA-binding transcription factor activity"/>
    <property type="evidence" value="ECO:0007669"/>
    <property type="project" value="TreeGrafter"/>
</dbReference>
<dbReference type="Gene3D" id="1.10.357.10">
    <property type="entry name" value="Tetracycline Repressor, domain 2"/>
    <property type="match status" value="1"/>
</dbReference>
<keyword evidence="8" id="KW-1185">Reference proteome</keyword>
<dbReference type="GO" id="GO:0000976">
    <property type="term" value="F:transcription cis-regulatory region binding"/>
    <property type="evidence" value="ECO:0007669"/>
    <property type="project" value="TreeGrafter"/>
</dbReference>
<dbReference type="PANTHER" id="PTHR30055:SF234">
    <property type="entry name" value="HTH-TYPE TRANSCRIPTIONAL REGULATOR BETI"/>
    <property type="match status" value="1"/>
</dbReference>
<dbReference type="SUPFAM" id="SSF48498">
    <property type="entry name" value="Tetracyclin repressor-like, C-terminal domain"/>
    <property type="match status" value="1"/>
</dbReference>
<accession>A0A1H9V7A7</accession>
<evidence type="ECO:0000256" key="3">
    <source>
        <dbReference type="ARBA" id="ARBA00023125"/>
    </source>
</evidence>
<dbReference type="InterPro" id="IPR001647">
    <property type="entry name" value="HTH_TetR"/>
</dbReference>
<keyword evidence="4" id="KW-0804">Transcription</keyword>
<evidence type="ECO:0000256" key="2">
    <source>
        <dbReference type="ARBA" id="ARBA00023015"/>
    </source>
</evidence>
<dbReference type="EMBL" id="FOFV01000017">
    <property type="protein sequence ID" value="SES17127.1"/>
    <property type="molecule type" value="Genomic_DNA"/>
</dbReference>
<dbReference type="Proteomes" id="UP000199503">
    <property type="component" value="Unassembled WGS sequence"/>
</dbReference>
<dbReference type="AlphaFoldDB" id="A0A1H9V7A7"/>
<dbReference type="InterPro" id="IPR050109">
    <property type="entry name" value="HTH-type_TetR-like_transc_reg"/>
</dbReference>
<protein>
    <submittedName>
        <fullName evidence="7">Transcriptional regulator, TetR family</fullName>
    </submittedName>
</protein>
<organism evidence="7 8">
    <name type="scientific">Lentzea albida</name>
    <dbReference type="NCBI Taxonomy" id="65499"/>
    <lineage>
        <taxon>Bacteria</taxon>
        <taxon>Bacillati</taxon>
        <taxon>Actinomycetota</taxon>
        <taxon>Actinomycetes</taxon>
        <taxon>Pseudonocardiales</taxon>
        <taxon>Pseudonocardiaceae</taxon>
        <taxon>Lentzea</taxon>
    </lineage>
</organism>
<feature type="DNA-binding region" description="H-T-H motif" evidence="5">
    <location>
        <begin position="55"/>
        <end position="74"/>
    </location>
</feature>
<sequence length="229" mass="25160">MASRVQTAQRRITPFDSTAPKRETVPKIVVPYERRKVVSDAAVRIMARTGIEGASLRNLATETGLSIGAIRHYFESHDELMVSTMRELGRRIRHRVTTRSDRLLAADLTSPDVVADLLAELLPLGPEHREDMAAWLAFVAAARTQPAFQLVAEEHHEQTLRLIARILEEATDRGGLPAGLDLGIECFRLSALLDGLTLQAVLRPQAATSGLLMDVLRRNTRSLAAPSGS</sequence>
<evidence type="ECO:0000256" key="4">
    <source>
        <dbReference type="ARBA" id="ARBA00023163"/>
    </source>
</evidence>
<dbReference type="Pfam" id="PF00440">
    <property type="entry name" value="TetR_N"/>
    <property type="match status" value="1"/>
</dbReference>
<dbReference type="PROSITE" id="PS50977">
    <property type="entry name" value="HTH_TETR_2"/>
    <property type="match status" value="1"/>
</dbReference>